<dbReference type="EMBL" id="CAJVPU010006032">
    <property type="protein sequence ID" value="CAG8555525.1"/>
    <property type="molecule type" value="Genomic_DNA"/>
</dbReference>
<dbReference type="Proteomes" id="UP000789702">
    <property type="component" value="Unassembled WGS sequence"/>
</dbReference>
<sequence length="220" mass="25253">NGDWSRNGPTKCALRSIENSDKMNQEYLDNIMRYHKCLQGKFVVDCFGVTRDPTTGCYMFVMKFFEENLYQYIERVKRHLLWEDIIGILCEIIDGLKRIHDNGLYHGNLHGGNLLIENGPESVGVRISDIGLHGPANKTASTPKAYLTLMKRCWHHEPSERPKTAELSNILHNNPIQNLLNTANNDRVISEYTILNDQIVHPNAIYNSHLLDFLPLHDNV</sequence>
<keyword evidence="2" id="KW-1185">Reference proteome</keyword>
<proteinExistence type="predicted"/>
<gene>
    <name evidence="1" type="ORF">DHETER_LOCUS5417</name>
</gene>
<evidence type="ECO:0000313" key="1">
    <source>
        <dbReference type="EMBL" id="CAG8555525.1"/>
    </source>
</evidence>
<accession>A0ACA9LYU4</accession>
<feature type="non-terminal residue" evidence="1">
    <location>
        <position position="1"/>
    </location>
</feature>
<comment type="caution">
    <text evidence="1">The sequence shown here is derived from an EMBL/GenBank/DDBJ whole genome shotgun (WGS) entry which is preliminary data.</text>
</comment>
<organism evidence="1 2">
    <name type="scientific">Dentiscutata heterogama</name>
    <dbReference type="NCBI Taxonomy" id="1316150"/>
    <lineage>
        <taxon>Eukaryota</taxon>
        <taxon>Fungi</taxon>
        <taxon>Fungi incertae sedis</taxon>
        <taxon>Mucoromycota</taxon>
        <taxon>Glomeromycotina</taxon>
        <taxon>Glomeromycetes</taxon>
        <taxon>Diversisporales</taxon>
        <taxon>Gigasporaceae</taxon>
        <taxon>Dentiscutata</taxon>
    </lineage>
</organism>
<protein>
    <submittedName>
        <fullName evidence="1">7463_t:CDS:1</fullName>
    </submittedName>
</protein>
<evidence type="ECO:0000313" key="2">
    <source>
        <dbReference type="Proteomes" id="UP000789702"/>
    </source>
</evidence>
<reference evidence="1" key="1">
    <citation type="submission" date="2021-06" db="EMBL/GenBank/DDBJ databases">
        <authorList>
            <person name="Kallberg Y."/>
            <person name="Tangrot J."/>
            <person name="Rosling A."/>
        </authorList>
    </citation>
    <scope>NUCLEOTIDE SEQUENCE</scope>
    <source>
        <strain evidence="1">IL203A</strain>
    </source>
</reference>
<name>A0ACA9LYU4_9GLOM</name>